<comment type="caution">
    <text evidence="1">The sequence shown here is derived from an EMBL/GenBank/DDBJ whole genome shotgun (WGS) entry which is preliminary data.</text>
</comment>
<dbReference type="AlphaFoldDB" id="A0A069QFG6"/>
<sequence length="192" mass="22203">MKSLKTLGTMAVIAIATMFVSGCEIDNNYYGDDEFHRSSWWDDSYDYPSTDLLAMAQTLRGHWDGKLVARGQDAYGNSGKKTYYTDIEFDQYNSNAIYGRGRQVDYEGRHDPNPFRRSFSWRIDIRTRAIIITYDNNYTMSIAYSELHLDDNEFSGMMRGINETNKFDFRRYSLAKKGLLDSSELNDSTSSK</sequence>
<gene>
    <name evidence="1" type="ORF">HMPREF1991_03171</name>
</gene>
<dbReference type="PROSITE" id="PS51257">
    <property type="entry name" value="PROKAR_LIPOPROTEIN"/>
    <property type="match status" value="1"/>
</dbReference>
<dbReference type="Proteomes" id="UP000027442">
    <property type="component" value="Unassembled WGS sequence"/>
</dbReference>
<dbReference type="HOGENOM" id="CLU_112891_0_0_10"/>
<name>A0A069QFG6_HOYLO</name>
<proteinExistence type="predicted"/>
<keyword evidence="2" id="KW-1185">Reference proteome</keyword>
<evidence type="ECO:0000313" key="1">
    <source>
        <dbReference type="EMBL" id="KDR50729.1"/>
    </source>
</evidence>
<dbReference type="EMBL" id="JNGW01000140">
    <property type="protein sequence ID" value="KDR50729.1"/>
    <property type="molecule type" value="Genomic_DNA"/>
</dbReference>
<evidence type="ECO:0000313" key="2">
    <source>
        <dbReference type="Proteomes" id="UP000027442"/>
    </source>
</evidence>
<reference evidence="1 2" key="1">
    <citation type="submission" date="2013-08" db="EMBL/GenBank/DDBJ databases">
        <authorList>
            <person name="Weinstock G."/>
            <person name="Sodergren E."/>
            <person name="Wylie T."/>
            <person name="Fulton L."/>
            <person name="Fulton R."/>
            <person name="Fronick C."/>
            <person name="O'Laughlin M."/>
            <person name="Godfrey J."/>
            <person name="Miner T."/>
            <person name="Herter B."/>
            <person name="Appelbaum E."/>
            <person name="Cordes M."/>
            <person name="Lek S."/>
            <person name="Wollam A."/>
            <person name="Pepin K.H."/>
            <person name="Palsikar V.B."/>
            <person name="Mitreva M."/>
            <person name="Wilson R.K."/>
        </authorList>
    </citation>
    <scope>NUCLEOTIDE SEQUENCE [LARGE SCALE GENOMIC DNA]</scope>
    <source>
        <strain evidence="1 2">ATCC 15930</strain>
    </source>
</reference>
<dbReference type="PATRIC" id="fig|1122985.7.peg.3286"/>
<protein>
    <submittedName>
        <fullName evidence="1">Uncharacterized protein</fullName>
    </submittedName>
</protein>
<accession>A0A069QFG6</accession>
<organism evidence="1 2">
    <name type="scientific">Hoylesella loescheii DSM 19665 = JCM 12249 = ATCC 15930</name>
    <dbReference type="NCBI Taxonomy" id="1122985"/>
    <lineage>
        <taxon>Bacteria</taxon>
        <taxon>Pseudomonadati</taxon>
        <taxon>Bacteroidota</taxon>
        <taxon>Bacteroidia</taxon>
        <taxon>Bacteroidales</taxon>
        <taxon>Prevotellaceae</taxon>
        <taxon>Hoylesella</taxon>
    </lineage>
</organism>
<dbReference type="RefSeq" id="WP_009235074.1">
    <property type="nucleotide sequence ID" value="NZ_KB899215.1"/>
</dbReference>